<keyword evidence="1" id="KW-0808">Transferase</keyword>
<organism evidence="1 2">
    <name type="scientific">Babesia ovata</name>
    <dbReference type="NCBI Taxonomy" id="189622"/>
    <lineage>
        <taxon>Eukaryota</taxon>
        <taxon>Sar</taxon>
        <taxon>Alveolata</taxon>
        <taxon>Apicomplexa</taxon>
        <taxon>Aconoidasida</taxon>
        <taxon>Piroplasmida</taxon>
        <taxon>Babesiidae</taxon>
        <taxon>Babesia</taxon>
    </lineage>
</organism>
<name>A0A2H6KHQ0_9APIC</name>
<keyword evidence="2" id="KW-1185">Reference proteome</keyword>
<sequence length="168" mass="18488">MLRPKSGERRVGLLGLGRRLARSPSQRAPVVSISSQPTSQQVRSVLCRRLLHKPESSRATVVAERLLAAASERRRELLHSFDNFLRSTLPGYKFGEHGVLDVKHSDILFEQHTAELSETFGAGNVARFHAHSAGSSDGSVIFRGKIADRKVSVLINSTKFKAITACLM</sequence>
<dbReference type="EMBL" id="BDSA01000005">
    <property type="protein sequence ID" value="GBE62513.1"/>
    <property type="molecule type" value="Genomic_DNA"/>
</dbReference>
<evidence type="ECO:0000313" key="1">
    <source>
        <dbReference type="EMBL" id="GBE62513.1"/>
    </source>
</evidence>
<gene>
    <name evidence="1" type="ORF">BOVATA_040060</name>
</gene>
<keyword evidence="1" id="KW-0418">Kinase</keyword>
<dbReference type="VEuPathDB" id="PiroplasmaDB:BOVATA_040060"/>
<proteinExistence type="predicted"/>
<evidence type="ECO:0000313" key="2">
    <source>
        <dbReference type="Proteomes" id="UP000236319"/>
    </source>
</evidence>
<dbReference type="GeneID" id="39876283"/>
<reference evidence="1 2" key="1">
    <citation type="journal article" date="2017" name="BMC Genomics">
        <title>Whole-genome assembly of Babesia ovata and comparative genomics between closely related pathogens.</title>
        <authorList>
            <person name="Yamagishi J."/>
            <person name="Asada M."/>
            <person name="Hakimi H."/>
            <person name="Tanaka T.Q."/>
            <person name="Sugimoto C."/>
            <person name="Kawazu S."/>
        </authorList>
    </citation>
    <scope>NUCLEOTIDE SEQUENCE [LARGE SCALE GENOMIC DNA]</scope>
    <source>
        <strain evidence="1 2">Miyake</strain>
    </source>
</reference>
<dbReference type="GO" id="GO:0016301">
    <property type="term" value="F:kinase activity"/>
    <property type="evidence" value="ECO:0007669"/>
    <property type="project" value="UniProtKB-KW"/>
</dbReference>
<protein>
    <submittedName>
        <fullName evidence="1">Sensor histidine kinase glucose-6-phosphate specific, putative</fullName>
    </submittedName>
</protein>
<dbReference type="Proteomes" id="UP000236319">
    <property type="component" value="Unassembled WGS sequence"/>
</dbReference>
<dbReference type="RefSeq" id="XP_028868756.1">
    <property type="nucleotide sequence ID" value="XM_029012923.1"/>
</dbReference>
<comment type="caution">
    <text evidence="1">The sequence shown here is derived from an EMBL/GenBank/DDBJ whole genome shotgun (WGS) entry which is preliminary data.</text>
</comment>
<dbReference type="AlphaFoldDB" id="A0A2H6KHQ0"/>
<accession>A0A2H6KHQ0</accession>